<comment type="caution">
    <text evidence="1">The sequence shown here is derived from an EMBL/GenBank/DDBJ whole genome shotgun (WGS) entry which is preliminary data.</text>
</comment>
<dbReference type="EMBL" id="CAUOFW020006602">
    <property type="protein sequence ID" value="CAK9175371.1"/>
    <property type="molecule type" value="Genomic_DNA"/>
</dbReference>
<evidence type="ECO:0000313" key="1">
    <source>
        <dbReference type="EMBL" id="CAK9175371.1"/>
    </source>
</evidence>
<name>A0ABC8U0R9_9AQUA</name>
<sequence length="70" mass="8018">MLADVKLWMLQDQRRLPVLRTKARVVLMILAKGMSAEVWWVMWDMAVCSAAVKEVSDFSDSMQPAGLFRC</sequence>
<dbReference type="Proteomes" id="UP001642360">
    <property type="component" value="Unassembled WGS sequence"/>
</dbReference>
<organism evidence="1 2">
    <name type="scientific">Ilex paraguariensis</name>
    <name type="common">yerba mate</name>
    <dbReference type="NCBI Taxonomy" id="185542"/>
    <lineage>
        <taxon>Eukaryota</taxon>
        <taxon>Viridiplantae</taxon>
        <taxon>Streptophyta</taxon>
        <taxon>Embryophyta</taxon>
        <taxon>Tracheophyta</taxon>
        <taxon>Spermatophyta</taxon>
        <taxon>Magnoliopsida</taxon>
        <taxon>eudicotyledons</taxon>
        <taxon>Gunneridae</taxon>
        <taxon>Pentapetalae</taxon>
        <taxon>asterids</taxon>
        <taxon>campanulids</taxon>
        <taxon>Aquifoliales</taxon>
        <taxon>Aquifoliaceae</taxon>
        <taxon>Ilex</taxon>
    </lineage>
</organism>
<proteinExistence type="predicted"/>
<accession>A0ABC8U0R9</accession>
<reference evidence="1 2" key="1">
    <citation type="submission" date="2024-02" db="EMBL/GenBank/DDBJ databases">
        <authorList>
            <person name="Vignale AGUSTIN F."/>
            <person name="Sosa J E."/>
            <person name="Modenutti C."/>
        </authorList>
    </citation>
    <scope>NUCLEOTIDE SEQUENCE [LARGE SCALE GENOMIC DNA]</scope>
</reference>
<dbReference type="AlphaFoldDB" id="A0ABC8U0R9"/>
<evidence type="ECO:0000313" key="2">
    <source>
        <dbReference type="Proteomes" id="UP001642360"/>
    </source>
</evidence>
<protein>
    <submittedName>
        <fullName evidence="1">Uncharacterized protein</fullName>
    </submittedName>
</protein>
<keyword evidence="2" id="KW-1185">Reference proteome</keyword>
<gene>
    <name evidence="1" type="ORF">ILEXP_LOCUS45164</name>
</gene>